<organism evidence="2 3">
    <name type="scientific">Eisenbergiella tayi</name>
    <dbReference type="NCBI Taxonomy" id="1432052"/>
    <lineage>
        <taxon>Bacteria</taxon>
        <taxon>Bacillati</taxon>
        <taxon>Bacillota</taxon>
        <taxon>Clostridia</taxon>
        <taxon>Lachnospirales</taxon>
        <taxon>Lachnospiraceae</taxon>
        <taxon>Eisenbergiella</taxon>
    </lineage>
</organism>
<evidence type="ECO:0000313" key="3">
    <source>
        <dbReference type="Proteomes" id="UP000094067"/>
    </source>
</evidence>
<name>A0A1E3AG59_9FIRM</name>
<dbReference type="InterPro" id="IPR034660">
    <property type="entry name" value="DinB/YfiT-like"/>
</dbReference>
<reference evidence="2 3" key="1">
    <citation type="submission" date="2016-07" db="EMBL/GenBank/DDBJ databases">
        <title>Characterization of isolates of Eisenbergiella tayi derived from blood cultures, using whole genome sequencing.</title>
        <authorList>
            <person name="Burdz T."/>
            <person name="Wiebe D."/>
            <person name="Huynh C."/>
            <person name="Bernard K."/>
        </authorList>
    </citation>
    <scope>NUCLEOTIDE SEQUENCE [LARGE SCALE GENOMIC DNA]</scope>
    <source>
        <strain evidence="2 3">NML 110608</strain>
    </source>
</reference>
<dbReference type="RefSeq" id="WP_069153207.1">
    <property type="nucleotide sequence ID" value="NZ_MCGH01000002.1"/>
</dbReference>
<dbReference type="PATRIC" id="fig|1432052.4.peg.3893"/>
<dbReference type="SUPFAM" id="SSF109854">
    <property type="entry name" value="DinB/YfiT-like putative metalloenzymes"/>
    <property type="match status" value="1"/>
</dbReference>
<dbReference type="Proteomes" id="UP000094067">
    <property type="component" value="Unassembled WGS sequence"/>
</dbReference>
<evidence type="ECO:0000313" key="2">
    <source>
        <dbReference type="EMBL" id="ODM07609.1"/>
    </source>
</evidence>
<sequence length="231" mass="27247">MKYFGEGLSEKHKDLNRMIRNREKLPEAKKLFLEIHEKLFPSEMAGGSENEVDGLFRDLTDQEYAVMPKSKDETIGWVVWHIARIEDLTMNILVGRRNQIFNEDWKKRLHVSITDTGNALQDEEIMALSKEADIQELLKYRNEVGRQTRELVQSLTPEDMRRKVSGDDLDRILNEGGVTRQEESFWLLDFWGKKDVAGLLLMPPTRHVMLHLNDCFRWKEEIRTKKKFFLV</sequence>
<proteinExistence type="predicted"/>
<gene>
    <name evidence="2" type="ORF">BEI61_03499</name>
</gene>
<feature type="domain" description="DinB-like" evidence="1">
    <location>
        <begin position="50"/>
        <end position="165"/>
    </location>
</feature>
<protein>
    <submittedName>
        <fullName evidence="2">DinB superfamily protein</fullName>
    </submittedName>
</protein>
<dbReference type="Gene3D" id="1.20.120.450">
    <property type="entry name" value="dinb family like domain"/>
    <property type="match status" value="1"/>
</dbReference>
<dbReference type="AlphaFoldDB" id="A0A1E3AG59"/>
<dbReference type="EMBL" id="MCGH01000002">
    <property type="protein sequence ID" value="ODM07609.1"/>
    <property type="molecule type" value="Genomic_DNA"/>
</dbReference>
<evidence type="ECO:0000259" key="1">
    <source>
        <dbReference type="Pfam" id="PF12867"/>
    </source>
</evidence>
<comment type="caution">
    <text evidence="2">The sequence shown here is derived from an EMBL/GenBank/DDBJ whole genome shotgun (WGS) entry which is preliminary data.</text>
</comment>
<accession>A0A1E3AG59</accession>
<dbReference type="Pfam" id="PF12867">
    <property type="entry name" value="DinB_2"/>
    <property type="match status" value="1"/>
</dbReference>
<dbReference type="InterPro" id="IPR024775">
    <property type="entry name" value="DinB-like"/>
</dbReference>